<gene>
    <name evidence="1" type="ORF">Tco_0625473</name>
</gene>
<keyword evidence="2" id="KW-1185">Reference proteome</keyword>
<organism evidence="1 2">
    <name type="scientific">Tanacetum coccineum</name>
    <dbReference type="NCBI Taxonomy" id="301880"/>
    <lineage>
        <taxon>Eukaryota</taxon>
        <taxon>Viridiplantae</taxon>
        <taxon>Streptophyta</taxon>
        <taxon>Embryophyta</taxon>
        <taxon>Tracheophyta</taxon>
        <taxon>Spermatophyta</taxon>
        <taxon>Magnoliopsida</taxon>
        <taxon>eudicotyledons</taxon>
        <taxon>Gunneridae</taxon>
        <taxon>Pentapetalae</taxon>
        <taxon>asterids</taxon>
        <taxon>campanulids</taxon>
        <taxon>Asterales</taxon>
        <taxon>Asteraceae</taxon>
        <taxon>Asteroideae</taxon>
        <taxon>Anthemideae</taxon>
        <taxon>Anthemidinae</taxon>
        <taxon>Tanacetum</taxon>
    </lineage>
</organism>
<accession>A0ABQ4WGW8</accession>
<reference evidence="1" key="1">
    <citation type="journal article" date="2022" name="Int. J. Mol. Sci.">
        <title>Draft Genome of Tanacetum Coccineum: Genomic Comparison of Closely Related Tanacetum-Family Plants.</title>
        <authorList>
            <person name="Yamashiro T."/>
            <person name="Shiraishi A."/>
            <person name="Nakayama K."/>
            <person name="Satake H."/>
        </authorList>
    </citation>
    <scope>NUCLEOTIDE SEQUENCE</scope>
</reference>
<comment type="caution">
    <text evidence="1">The sequence shown here is derived from an EMBL/GenBank/DDBJ whole genome shotgun (WGS) entry which is preliminary data.</text>
</comment>
<dbReference type="EMBL" id="BQNB010008633">
    <property type="protein sequence ID" value="GJS52111.1"/>
    <property type="molecule type" value="Genomic_DNA"/>
</dbReference>
<dbReference type="Proteomes" id="UP001151760">
    <property type="component" value="Unassembled WGS sequence"/>
</dbReference>
<proteinExistence type="predicted"/>
<evidence type="ECO:0000313" key="2">
    <source>
        <dbReference type="Proteomes" id="UP001151760"/>
    </source>
</evidence>
<evidence type="ECO:0000313" key="1">
    <source>
        <dbReference type="EMBL" id="GJS52111.1"/>
    </source>
</evidence>
<sequence length="92" mass="10513">MTHQLSCLDTFKASYFSGEIEAWNILDSQYPQLEKPTVPLPSSNMILSSAKYGNQFLNDNANLSIEYVLQRPILKSEFISMVMFPFRSKSDV</sequence>
<name>A0ABQ4WGW8_9ASTR</name>
<reference evidence="1" key="2">
    <citation type="submission" date="2022-01" db="EMBL/GenBank/DDBJ databases">
        <authorList>
            <person name="Yamashiro T."/>
            <person name="Shiraishi A."/>
            <person name="Satake H."/>
            <person name="Nakayama K."/>
        </authorList>
    </citation>
    <scope>NUCLEOTIDE SEQUENCE</scope>
</reference>
<protein>
    <submittedName>
        <fullName evidence="1">Uncharacterized protein</fullName>
    </submittedName>
</protein>